<dbReference type="AlphaFoldDB" id="A0A0F9PUP7"/>
<feature type="domain" description="FUZ/MON1/HPS1 first Longin" evidence="1">
    <location>
        <begin position="8"/>
        <end position="81"/>
    </location>
</feature>
<accession>A0A0F9PUP7</accession>
<comment type="caution">
    <text evidence="2">The sequence shown here is derived from an EMBL/GenBank/DDBJ whole genome shotgun (WGS) entry which is preliminary data.</text>
</comment>
<reference evidence="2" key="1">
    <citation type="journal article" date="2015" name="Nature">
        <title>Complex archaea that bridge the gap between prokaryotes and eukaryotes.</title>
        <authorList>
            <person name="Spang A."/>
            <person name="Saw J.H."/>
            <person name="Jorgensen S.L."/>
            <person name="Zaremba-Niedzwiedzka K."/>
            <person name="Martijn J."/>
            <person name="Lind A.E."/>
            <person name="van Eijk R."/>
            <person name="Schleper C."/>
            <person name="Guy L."/>
            <person name="Ettema T.J."/>
        </authorList>
    </citation>
    <scope>NUCLEOTIDE SEQUENCE</scope>
</reference>
<sequence length="130" mass="15233">MAKVVQDFWILTQSGKVLYQRIFNIKMHAQLFGALLSALTSFSKEITNSGLTNFQSSSYKFTILKQEQFDFVATSSSKDKVKKVIGDLKKISKEFFKKYADILANWDKWNQNIDDFSDFEENIKDYLKYR</sequence>
<gene>
    <name evidence="2" type="ORF">LCGC14_0784600</name>
</gene>
<dbReference type="Pfam" id="PF19036">
    <property type="entry name" value="Fuz_longin_1"/>
    <property type="match status" value="1"/>
</dbReference>
<protein>
    <recommendedName>
        <fullName evidence="1">FUZ/MON1/HPS1 first Longin domain-containing protein</fullName>
    </recommendedName>
</protein>
<dbReference type="EMBL" id="LAZR01002044">
    <property type="protein sequence ID" value="KKN35340.1"/>
    <property type="molecule type" value="Genomic_DNA"/>
</dbReference>
<evidence type="ECO:0000259" key="1">
    <source>
        <dbReference type="Pfam" id="PF19036"/>
    </source>
</evidence>
<dbReference type="InterPro" id="IPR043972">
    <property type="entry name" value="FUZ/MON1/HPS1_longin_1"/>
</dbReference>
<evidence type="ECO:0000313" key="2">
    <source>
        <dbReference type="EMBL" id="KKN35340.1"/>
    </source>
</evidence>
<proteinExistence type="predicted"/>
<dbReference type="GO" id="GO:0016192">
    <property type="term" value="P:vesicle-mediated transport"/>
    <property type="evidence" value="ECO:0007669"/>
    <property type="project" value="InterPro"/>
</dbReference>
<name>A0A0F9PUP7_9ZZZZ</name>
<organism evidence="2">
    <name type="scientific">marine sediment metagenome</name>
    <dbReference type="NCBI Taxonomy" id="412755"/>
    <lineage>
        <taxon>unclassified sequences</taxon>
        <taxon>metagenomes</taxon>
        <taxon>ecological metagenomes</taxon>
    </lineage>
</organism>